<dbReference type="InterPro" id="IPR045340">
    <property type="entry name" value="DUF6533"/>
</dbReference>
<protein>
    <recommendedName>
        <fullName evidence="2">DUF6533 domain-containing protein</fullName>
    </recommendedName>
</protein>
<gene>
    <name evidence="3" type="ORF">PHLGIDRAFT_113987</name>
</gene>
<feature type="transmembrane region" description="Helical" evidence="1">
    <location>
        <begin position="89"/>
        <end position="107"/>
    </location>
</feature>
<keyword evidence="1" id="KW-0812">Transmembrane</keyword>
<keyword evidence="1" id="KW-1133">Transmembrane helix</keyword>
<evidence type="ECO:0000313" key="4">
    <source>
        <dbReference type="Proteomes" id="UP000053257"/>
    </source>
</evidence>
<evidence type="ECO:0000259" key="2">
    <source>
        <dbReference type="Pfam" id="PF20151"/>
    </source>
</evidence>
<keyword evidence="1" id="KW-0472">Membrane</keyword>
<dbReference type="HOGENOM" id="CLU_035509_11_3_1"/>
<name>A0A0C3SFJ8_PHLG1</name>
<feature type="transmembrane region" description="Helical" evidence="1">
    <location>
        <begin position="208"/>
        <end position="231"/>
    </location>
</feature>
<reference evidence="3 4" key="1">
    <citation type="journal article" date="2014" name="PLoS Genet.">
        <title>Analysis of the Phlebiopsis gigantea genome, transcriptome and secretome provides insight into its pioneer colonization strategies of wood.</title>
        <authorList>
            <person name="Hori C."/>
            <person name="Ishida T."/>
            <person name="Igarashi K."/>
            <person name="Samejima M."/>
            <person name="Suzuki H."/>
            <person name="Master E."/>
            <person name="Ferreira P."/>
            <person name="Ruiz-Duenas F.J."/>
            <person name="Held B."/>
            <person name="Canessa P."/>
            <person name="Larrondo L.F."/>
            <person name="Schmoll M."/>
            <person name="Druzhinina I.S."/>
            <person name="Kubicek C.P."/>
            <person name="Gaskell J.A."/>
            <person name="Kersten P."/>
            <person name="St John F."/>
            <person name="Glasner J."/>
            <person name="Sabat G."/>
            <person name="Splinter BonDurant S."/>
            <person name="Syed K."/>
            <person name="Yadav J."/>
            <person name="Mgbeahuruike A.C."/>
            <person name="Kovalchuk A."/>
            <person name="Asiegbu F.O."/>
            <person name="Lackner G."/>
            <person name="Hoffmeister D."/>
            <person name="Rencoret J."/>
            <person name="Gutierrez A."/>
            <person name="Sun H."/>
            <person name="Lindquist E."/>
            <person name="Barry K."/>
            <person name="Riley R."/>
            <person name="Grigoriev I.V."/>
            <person name="Henrissat B."/>
            <person name="Kues U."/>
            <person name="Berka R.M."/>
            <person name="Martinez A.T."/>
            <person name="Covert S.F."/>
            <person name="Blanchette R.A."/>
            <person name="Cullen D."/>
        </authorList>
    </citation>
    <scope>NUCLEOTIDE SEQUENCE [LARGE SCALE GENOMIC DNA]</scope>
    <source>
        <strain evidence="3 4">11061_1 CR5-6</strain>
    </source>
</reference>
<dbReference type="OrthoDB" id="3350812at2759"/>
<feature type="domain" description="DUF6533" evidence="2">
    <location>
        <begin position="19"/>
        <end position="62"/>
    </location>
</feature>
<accession>A0A0C3SFJ8</accession>
<dbReference type="Proteomes" id="UP000053257">
    <property type="component" value="Unassembled WGS sequence"/>
</dbReference>
<dbReference type="EMBL" id="KN840441">
    <property type="protein sequence ID" value="KIP12210.1"/>
    <property type="molecule type" value="Genomic_DNA"/>
</dbReference>
<dbReference type="AlphaFoldDB" id="A0A0C3SFJ8"/>
<evidence type="ECO:0000256" key="1">
    <source>
        <dbReference type="SAM" id="Phobius"/>
    </source>
</evidence>
<feature type="transmembrane region" description="Helical" evidence="1">
    <location>
        <begin position="119"/>
        <end position="142"/>
    </location>
</feature>
<sequence length="305" mass="34436">MQDDPNLAVSLARVQIVRYMNVCSMVLLVFDWTISLSEEVALIWQSHWSVANVLYLLSRYLPYIDTTLNVIFYLKPGIDTKTCLRNYTVSTWSTGLGMGISELILMWRTYIIWEKSRKLMYTFCVLWILWIIGNGSLVVIFVKSLRFEPQPLSIIPGCNLVDGSNVIFVSYASFLCMEIFLVIMTLIKGVPHIRNSHSPLIITLYRDGIIFFICLACLSLGNVILLLTAPVEFLDLLNTPTRVLHTALCCRVVLHIRGVTMRRARGTRTTGPPRTAARPTTAIELTTLPAFDTSTYVRTVSTGTT</sequence>
<dbReference type="Pfam" id="PF20151">
    <property type="entry name" value="DUF6533"/>
    <property type="match status" value="1"/>
</dbReference>
<evidence type="ECO:0000313" key="3">
    <source>
        <dbReference type="EMBL" id="KIP12210.1"/>
    </source>
</evidence>
<proteinExistence type="predicted"/>
<feature type="transmembrane region" description="Helical" evidence="1">
    <location>
        <begin position="166"/>
        <end position="187"/>
    </location>
</feature>
<keyword evidence="4" id="KW-1185">Reference proteome</keyword>
<organism evidence="3 4">
    <name type="scientific">Phlebiopsis gigantea (strain 11061_1 CR5-6)</name>
    <name type="common">White-rot fungus</name>
    <name type="synonym">Peniophora gigantea</name>
    <dbReference type="NCBI Taxonomy" id="745531"/>
    <lineage>
        <taxon>Eukaryota</taxon>
        <taxon>Fungi</taxon>
        <taxon>Dikarya</taxon>
        <taxon>Basidiomycota</taxon>
        <taxon>Agaricomycotina</taxon>
        <taxon>Agaricomycetes</taxon>
        <taxon>Polyporales</taxon>
        <taxon>Phanerochaetaceae</taxon>
        <taxon>Phlebiopsis</taxon>
    </lineage>
</organism>